<evidence type="ECO:0000313" key="7">
    <source>
        <dbReference type="Proteomes" id="UP000638648"/>
    </source>
</evidence>
<dbReference type="SUPFAM" id="SSF52540">
    <property type="entry name" value="P-loop containing nucleoside triphosphate hydrolases"/>
    <property type="match status" value="1"/>
</dbReference>
<dbReference type="RefSeq" id="WP_192754261.1">
    <property type="nucleotide sequence ID" value="NZ_BAABJL010000225.1"/>
</dbReference>
<organism evidence="6 7">
    <name type="scientific">Actinopolymorpha pittospori</name>
    <dbReference type="NCBI Taxonomy" id="648752"/>
    <lineage>
        <taxon>Bacteria</taxon>
        <taxon>Bacillati</taxon>
        <taxon>Actinomycetota</taxon>
        <taxon>Actinomycetes</taxon>
        <taxon>Propionibacteriales</taxon>
        <taxon>Actinopolymorphaceae</taxon>
        <taxon>Actinopolymorpha</taxon>
    </lineage>
</organism>
<proteinExistence type="predicted"/>
<dbReference type="InterPro" id="IPR050206">
    <property type="entry name" value="FtsK/SpoIIIE/SftA"/>
</dbReference>
<dbReference type="InterPro" id="IPR027417">
    <property type="entry name" value="P-loop_NTPase"/>
</dbReference>
<dbReference type="EMBL" id="JADBEM010000001">
    <property type="protein sequence ID" value="MBE1610973.1"/>
    <property type="molecule type" value="Genomic_DNA"/>
</dbReference>
<keyword evidence="4" id="KW-1133">Transmembrane helix</keyword>
<dbReference type="PANTHER" id="PTHR22683">
    <property type="entry name" value="SPORULATION PROTEIN RELATED"/>
    <property type="match status" value="1"/>
</dbReference>
<dbReference type="PANTHER" id="PTHR22683:SF41">
    <property type="entry name" value="DNA TRANSLOCASE FTSK"/>
    <property type="match status" value="1"/>
</dbReference>
<feature type="transmembrane region" description="Helical" evidence="4">
    <location>
        <begin position="12"/>
        <end position="28"/>
    </location>
</feature>
<feature type="transmembrane region" description="Helical" evidence="4">
    <location>
        <begin position="62"/>
        <end position="80"/>
    </location>
</feature>
<dbReference type="Gene3D" id="3.40.50.300">
    <property type="entry name" value="P-loop containing nucleotide triphosphate hydrolases"/>
    <property type="match status" value="1"/>
</dbReference>
<protein>
    <submittedName>
        <fullName evidence="6">S-DNA-T family DNA segregation ATPase FtsK/SpoIIIE</fullName>
    </submittedName>
</protein>
<evidence type="ECO:0000259" key="5">
    <source>
        <dbReference type="PROSITE" id="PS50901"/>
    </source>
</evidence>
<reference evidence="6" key="1">
    <citation type="submission" date="2020-10" db="EMBL/GenBank/DDBJ databases">
        <title>Sequencing the genomes of 1000 actinobacteria strains.</title>
        <authorList>
            <person name="Klenk H.-P."/>
        </authorList>
    </citation>
    <scope>NUCLEOTIDE SEQUENCE</scope>
    <source>
        <strain evidence="6">DSM 45354</strain>
    </source>
</reference>
<keyword evidence="2 3" id="KW-0067">ATP-binding</keyword>
<evidence type="ECO:0000256" key="1">
    <source>
        <dbReference type="ARBA" id="ARBA00022741"/>
    </source>
</evidence>
<dbReference type="GO" id="GO:0005524">
    <property type="term" value="F:ATP binding"/>
    <property type="evidence" value="ECO:0007669"/>
    <property type="project" value="UniProtKB-UniRule"/>
</dbReference>
<dbReference type="GO" id="GO:0003677">
    <property type="term" value="F:DNA binding"/>
    <property type="evidence" value="ECO:0007669"/>
    <property type="project" value="InterPro"/>
</dbReference>
<evidence type="ECO:0000313" key="6">
    <source>
        <dbReference type="EMBL" id="MBE1610973.1"/>
    </source>
</evidence>
<evidence type="ECO:0000256" key="3">
    <source>
        <dbReference type="PROSITE-ProRule" id="PRU00289"/>
    </source>
</evidence>
<dbReference type="InterPro" id="IPR003593">
    <property type="entry name" value="AAA+_ATPase"/>
</dbReference>
<gene>
    <name evidence="6" type="ORF">HEB94_007821</name>
</gene>
<keyword evidence="1 3" id="KW-0547">Nucleotide-binding</keyword>
<comment type="caution">
    <text evidence="6">The sequence shown here is derived from an EMBL/GenBank/DDBJ whole genome shotgun (WGS) entry which is preliminary data.</text>
</comment>
<dbReference type="AlphaFoldDB" id="A0A927N4S4"/>
<sequence length="521" mass="57635">MGRTGMDPKVRTEAFKIGFATVLLLWLGRHLGGAVWWLVRQPALWVAAVSWYVAWRLWTGSGPLVLVGVAVVLVLSLIAWRVTSPGSFRGVVAWPVRSWWRRVTVYRSDWQPLMTTLKLTAKDSGDELLVPELLRVRSTATVDKVRVRMLPGQVLADFAKNADRFATTFQAIDCRVRSIHRPQVLRMLVFRIKRATGRIVEPPAPRPSRVLELWFLVEDPLNTPTPMFAVPDRPNLKALGLAVGEDGLTWNLRLLANHLLIIGATGAGKGSVLWSLVRSLGHGIRVGLVELWVVDPKGGMEFAAGQSLCARYCYGDDDTTNTDAKRSFELTYAEFLEAAVAKLRERQRRLRGIFRMHRPAPGDPLLVILIDEIASLTAYVTDRDAKKRIEAALNLLLSQGRAVGVVVVGAGQDARKEVVAMRGLFPTRVALRLNEADEADMVLGTGSRDRGARCEEIPTALPGVGYVRVETNPEPIRVRFAYIDDDEIHTMCSLYAPGAKQAAGLRIPAHASHTDTEEVTA</sequence>
<keyword evidence="7" id="KW-1185">Reference proteome</keyword>
<evidence type="ECO:0000256" key="4">
    <source>
        <dbReference type="SAM" id="Phobius"/>
    </source>
</evidence>
<dbReference type="Proteomes" id="UP000638648">
    <property type="component" value="Unassembled WGS sequence"/>
</dbReference>
<dbReference type="Pfam" id="PF01580">
    <property type="entry name" value="FtsK_SpoIIIE"/>
    <property type="match status" value="1"/>
</dbReference>
<keyword evidence="4" id="KW-0472">Membrane</keyword>
<accession>A0A927N4S4</accession>
<dbReference type="InterPro" id="IPR002543">
    <property type="entry name" value="FtsK_dom"/>
</dbReference>
<evidence type="ECO:0000256" key="2">
    <source>
        <dbReference type="ARBA" id="ARBA00022840"/>
    </source>
</evidence>
<dbReference type="PROSITE" id="PS50901">
    <property type="entry name" value="FTSK"/>
    <property type="match status" value="1"/>
</dbReference>
<dbReference type="SMART" id="SM00382">
    <property type="entry name" value="AAA"/>
    <property type="match status" value="1"/>
</dbReference>
<feature type="binding site" evidence="3">
    <location>
        <begin position="263"/>
        <end position="270"/>
    </location>
    <ligand>
        <name>ATP</name>
        <dbReference type="ChEBI" id="CHEBI:30616"/>
    </ligand>
</feature>
<name>A0A927N4S4_9ACTN</name>
<feature type="domain" description="FtsK" evidence="5">
    <location>
        <begin position="245"/>
        <end position="440"/>
    </location>
</feature>
<keyword evidence="4" id="KW-0812">Transmembrane</keyword>